<evidence type="ECO:0000313" key="2">
    <source>
        <dbReference type="Proteomes" id="UP001529510"/>
    </source>
</evidence>
<feature type="non-terminal residue" evidence="1">
    <location>
        <position position="1"/>
    </location>
</feature>
<dbReference type="AlphaFoldDB" id="A0ABD0ME68"/>
<evidence type="ECO:0000313" key="1">
    <source>
        <dbReference type="EMBL" id="KAL0147056.1"/>
    </source>
</evidence>
<gene>
    <name evidence="1" type="ORF">M9458_057580</name>
</gene>
<dbReference type="Proteomes" id="UP001529510">
    <property type="component" value="Unassembled WGS sequence"/>
</dbReference>
<protein>
    <submittedName>
        <fullName evidence="1">Uncharacterized protein</fullName>
    </submittedName>
</protein>
<organism evidence="1 2">
    <name type="scientific">Cirrhinus mrigala</name>
    <name type="common">Mrigala</name>
    <dbReference type="NCBI Taxonomy" id="683832"/>
    <lineage>
        <taxon>Eukaryota</taxon>
        <taxon>Metazoa</taxon>
        <taxon>Chordata</taxon>
        <taxon>Craniata</taxon>
        <taxon>Vertebrata</taxon>
        <taxon>Euteleostomi</taxon>
        <taxon>Actinopterygii</taxon>
        <taxon>Neopterygii</taxon>
        <taxon>Teleostei</taxon>
        <taxon>Ostariophysi</taxon>
        <taxon>Cypriniformes</taxon>
        <taxon>Cyprinidae</taxon>
        <taxon>Labeoninae</taxon>
        <taxon>Labeonini</taxon>
        <taxon>Cirrhinus</taxon>
    </lineage>
</organism>
<accession>A0ABD0ME68</accession>
<reference evidence="1 2" key="1">
    <citation type="submission" date="2024-05" db="EMBL/GenBank/DDBJ databases">
        <title>Genome sequencing and assembly of Indian major carp, Cirrhinus mrigala (Hamilton, 1822).</title>
        <authorList>
            <person name="Mohindra V."/>
            <person name="Chowdhury L.M."/>
            <person name="Lal K."/>
            <person name="Jena J.K."/>
        </authorList>
    </citation>
    <scope>NUCLEOTIDE SEQUENCE [LARGE SCALE GENOMIC DNA]</scope>
    <source>
        <strain evidence="1">CM1030</strain>
        <tissue evidence="1">Blood</tissue>
    </source>
</reference>
<dbReference type="EMBL" id="JAMKFB020000831">
    <property type="protein sequence ID" value="KAL0147056.1"/>
    <property type="molecule type" value="Genomic_DNA"/>
</dbReference>
<proteinExistence type="predicted"/>
<feature type="non-terminal residue" evidence="1">
    <location>
        <position position="54"/>
    </location>
</feature>
<comment type="caution">
    <text evidence="1">The sequence shown here is derived from an EMBL/GenBank/DDBJ whole genome shotgun (WGS) entry which is preliminary data.</text>
</comment>
<name>A0ABD0ME68_CIRMR</name>
<keyword evidence="2" id="KW-1185">Reference proteome</keyword>
<sequence>VIEVITNISPDVRLVLEPYIGSIFMTYVELVYSDGDSIAIVRTIKPLDAEETKQ</sequence>